<name>W6K353_9MICO</name>
<evidence type="ECO:0000313" key="2">
    <source>
        <dbReference type="Proteomes" id="UP000035763"/>
    </source>
</evidence>
<protein>
    <submittedName>
        <fullName evidence="1">Uncharacterized protein</fullName>
    </submittedName>
</protein>
<reference evidence="1 2" key="1">
    <citation type="journal article" date="2013" name="ISME J.">
        <title>A metabolic model for members of the genus Tetrasphaera involved in enhanced biological phosphorus removal.</title>
        <authorList>
            <person name="Kristiansen R."/>
            <person name="Nguyen H.T.T."/>
            <person name="Saunders A.M."/>
            <person name="Nielsen J.L."/>
            <person name="Wimmer R."/>
            <person name="Le V.Q."/>
            <person name="McIlroy S.J."/>
            <person name="Petrovski S."/>
            <person name="Seviour R.J."/>
            <person name="Calteau A."/>
            <person name="Nielsen K.L."/>
            <person name="Nielsen P.H."/>
        </authorList>
    </citation>
    <scope>NUCLEOTIDE SEQUENCE [LARGE SCALE GENOMIC DNA]</scope>
    <source>
        <strain evidence="1 2">Ben110</strain>
    </source>
</reference>
<evidence type="ECO:0000313" key="1">
    <source>
        <dbReference type="EMBL" id="CCH75645.1"/>
    </source>
</evidence>
<accession>W6K353</accession>
<dbReference type="AlphaFoldDB" id="W6K353"/>
<proteinExistence type="predicted"/>
<gene>
    <name evidence="1" type="ORF">BN11_860015</name>
</gene>
<keyword evidence="2" id="KW-1185">Reference proteome</keyword>
<dbReference type="EMBL" id="CAJA01000514">
    <property type="protein sequence ID" value="CCH75645.1"/>
    <property type="molecule type" value="Genomic_DNA"/>
</dbReference>
<dbReference type="Proteomes" id="UP000035763">
    <property type="component" value="Unassembled WGS sequence"/>
</dbReference>
<organism evidence="1 2">
    <name type="scientific">Nostocoides australiense Ben110</name>
    <dbReference type="NCBI Taxonomy" id="1193182"/>
    <lineage>
        <taxon>Bacteria</taxon>
        <taxon>Bacillati</taxon>
        <taxon>Actinomycetota</taxon>
        <taxon>Actinomycetes</taxon>
        <taxon>Micrococcales</taxon>
        <taxon>Intrasporangiaceae</taxon>
        <taxon>Nostocoides</taxon>
    </lineage>
</organism>
<comment type="caution">
    <text evidence="1">The sequence shown here is derived from an EMBL/GenBank/DDBJ whole genome shotgun (WGS) entry which is preliminary data.</text>
</comment>
<sequence length="64" mass="6218">MNAHAPVVGPDAGDSGFADACGAVTAVVPAIRATAARVRMDCFELGMGCASLGMPGAGSPRTSP</sequence>